<sequence>MNGYALDQFKQIGVKVYACSLFNNEFKSLYLYGSEWRSI</sequence>
<dbReference type="Proteomes" id="UP001295420">
    <property type="component" value="Unassembled WGS sequence"/>
</dbReference>
<reference evidence="1" key="1">
    <citation type="submission" date="2022-01" db="EMBL/GenBank/DDBJ databases">
        <authorList>
            <person name="Lagorce A."/>
        </authorList>
    </citation>
    <scope>NUCLEOTIDE SEQUENCE</scope>
    <source>
        <strain evidence="1">Th15_F1_D04</strain>
    </source>
</reference>
<accession>A0AAU9Q9K7</accession>
<organism evidence="1 2">
    <name type="scientific">Vibrio owensii</name>
    <dbReference type="NCBI Taxonomy" id="696485"/>
    <lineage>
        <taxon>Bacteria</taxon>
        <taxon>Pseudomonadati</taxon>
        <taxon>Pseudomonadota</taxon>
        <taxon>Gammaproteobacteria</taxon>
        <taxon>Vibrionales</taxon>
        <taxon>Vibrionaceae</taxon>
        <taxon>Vibrio</taxon>
    </lineage>
</organism>
<name>A0AAU9Q9K7_9VIBR</name>
<protein>
    <submittedName>
        <fullName evidence="1">Uncharacterized protein</fullName>
    </submittedName>
</protein>
<dbReference type="AlphaFoldDB" id="A0AAU9Q9K7"/>
<comment type="caution">
    <text evidence="1">The sequence shown here is derived from an EMBL/GenBank/DDBJ whole genome shotgun (WGS) entry which is preliminary data.</text>
</comment>
<evidence type="ECO:0000313" key="1">
    <source>
        <dbReference type="EMBL" id="CAH1535418.1"/>
    </source>
</evidence>
<dbReference type="EMBL" id="CAKMTQ010000034">
    <property type="protein sequence ID" value="CAH1535418.1"/>
    <property type="molecule type" value="Genomic_DNA"/>
</dbReference>
<gene>
    <name evidence="1" type="ORF">THF1D04_40182</name>
</gene>
<evidence type="ECO:0000313" key="2">
    <source>
        <dbReference type="Proteomes" id="UP001295420"/>
    </source>
</evidence>
<proteinExistence type="predicted"/>